<keyword evidence="2" id="KW-1185">Reference proteome</keyword>
<organism evidence="1 2">
    <name type="scientific">Schistosoma mattheei</name>
    <dbReference type="NCBI Taxonomy" id="31246"/>
    <lineage>
        <taxon>Eukaryota</taxon>
        <taxon>Metazoa</taxon>
        <taxon>Spiralia</taxon>
        <taxon>Lophotrochozoa</taxon>
        <taxon>Platyhelminthes</taxon>
        <taxon>Trematoda</taxon>
        <taxon>Digenea</taxon>
        <taxon>Strigeidida</taxon>
        <taxon>Schistosomatoidea</taxon>
        <taxon>Schistosomatidae</taxon>
        <taxon>Schistosoma</taxon>
    </lineage>
</organism>
<sequence>MSQNDHLTAFSNQYHSRQIMHDVEFSGTTFVEHVQVTEADVSRW</sequence>
<dbReference type="EMBL" id="UZAL01036040">
    <property type="protein sequence ID" value="VDP68993.1"/>
    <property type="molecule type" value="Genomic_DNA"/>
</dbReference>
<accession>A0A183PMJ8</accession>
<name>A0A183PMJ8_9TREM</name>
<gene>
    <name evidence="1" type="ORF">SMTD_LOCUS15584</name>
</gene>
<protein>
    <submittedName>
        <fullName evidence="1">Uncharacterized protein</fullName>
    </submittedName>
</protein>
<dbReference type="AlphaFoldDB" id="A0A183PMJ8"/>
<proteinExistence type="predicted"/>
<dbReference type="Proteomes" id="UP000269396">
    <property type="component" value="Unassembled WGS sequence"/>
</dbReference>
<evidence type="ECO:0000313" key="1">
    <source>
        <dbReference type="EMBL" id="VDP68993.1"/>
    </source>
</evidence>
<evidence type="ECO:0000313" key="2">
    <source>
        <dbReference type="Proteomes" id="UP000269396"/>
    </source>
</evidence>
<reference evidence="1 2" key="1">
    <citation type="submission" date="2018-11" db="EMBL/GenBank/DDBJ databases">
        <authorList>
            <consortium name="Pathogen Informatics"/>
        </authorList>
    </citation>
    <scope>NUCLEOTIDE SEQUENCE [LARGE SCALE GENOMIC DNA]</scope>
    <source>
        <strain>Denwood</strain>
        <strain evidence="2">Zambia</strain>
    </source>
</reference>